<comment type="caution">
    <text evidence="1">The sequence shown here is derived from an EMBL/GenBank/DDBJ whole genome shotgun (WGS) entry which is preliminary data.</text>
</comment>
<feature type="non-terminal residue" evidence="1">
    <location>
        <position position="1"/>
    </location>
</feature>
<reference evidence="1" key="1">
    <citation type="submission" date="2021-02" db="EMBL/GenBank/DDBJ databases">
        <authorList>
            <person name="Dougan E. K."/>
            <person name="Rhodes N."/>
            <person name="Thang M."/>
            <person name="Chan C."/>
        </authorList>
    </citation>
    <scope>NUCLEOTIDE SEQUENCE</scope>
</reference>
<evidence type="ECO:0000313" key="1">
    <source>
        <dbReference type="EMBL" id="CAE7782004.1"/>
    </source>
</evidence>
<keyword evidence="2" id="KW-1185">Reference proteome</keyword>
<dbReference type="Proteomes" id="UP000649617">
    <property type="component" value="Unassembled WGS sequence"/>
</dbReference>
<accession>A0A812YL14</accession>
<organism evidence="1 2">
    <name type="scientific">Symbiodinium pilosum</name>
    <name type="common">Dinoflagellate</name>
    <dbReference type="NCBI Taxonomy" id="2952"/>
    <lineage>
        <taxon>Eukaryota</taxon>
        <taxon>Sar</taxon>
        <taxon>Alveolata</taxon>
        <taxon>Dinophyceae</taxon>
        <taxon>Suessiales</taxon>
        <taxon>Symbiodiniaceae</taxon>
        <taxon>Symbiodinium</taxon>
    </lineage>
</organism>
<proteinExistence type="predicted"/>
<dbReference type="EMBL" id="CAJNIZ010048094">
    <property type="protein sequence ID" value="CAE7782004.1"/>
    <property type="molecule type" value="Genomic_DNA"/>
</dbReference>
<dbReference type="OrthoDB" id="1902587at2759"/>
<dbReference type="AlphaFoldDB" id="A0A812YL14"/>
<protein>
    <submittedName>
        <fullName evidence="1">Uncharacterized protein</fullName>
    </submittedName>
</protein>
<name>A0A812YL14_SYMPI</name>
<sequence length="103" mass="11408">MPQHALKVATDKLNRWLAVQVRRFQQICHTASKNGADNARYVISEVDFQGFSLQEIGDKLKHKLSSLGFAELTVLCSMGVMNLDASWAGIKPTPEVRSPELPA</sequence>
<gene>
    <name evidence="1" type="ORF">SPIL2461_LOCUS23258</name>
</gene>
<evidence type="ECO:0000313" key="2">
    <source>
        <dbReference type="Proteomes" id="UP000649617"/>
    </source>
</evidence>